<evidence type="ECO:0000256" key="2">
    <source>
        <dbReference type="SAM" id="Phobius"/>
    </source>
</evidence>
<dbReference type="RefSeq" id="XP_004346200.1">
    <property type="nucleotide sequence ID" value="XM_004346150.2"/>
</dbReference>
<feature type="transmembrane region" description="Helical" evidence="2">
    <location>
        <begin position="1064"/>
        <end position="1080"/>
    </location>
</feature>
<sequence length="1095" mass="116383">MPRRQEVAVLLWCCLWACIGCGMIDETCITYAVSCALIAGVNILKAYYGSNQAHDVAAAAAVQNQHHHDRNSASADDVANTLSAFASGATSSLASPASHPGTTHMSQSATGVTSSIGSGGGGIGSAAGAMQSAQSVGLLDLANERLGSQFTALTSATADAATRVTATLADATPGTTGQTILNALSAQAQGSLAGAPTNHSGDGSGPLPPYSEMFGTLFSTVSAIARATLRDTLWLVKLAALGVVKLCLSPLMQRGLITAVVCTQAIRSAVRAQHAHAVLRYCERSSKVVDVVESVRFAYYRRCIETVLWAGGAAVAISQTVTWTLFGADLFQETVSSLLRLPPNPVDMSTVSVADFHAILHTLPWLRIGAVTLGFALVCALWRSSDDLRWYWYHPAEGFAHARNVFMNSPVGTLVRHQLLLRSVAEQKKGKAKAANELAIANAPAEAPPAIPSTPASSSFVAKWQAELAQLEQLSPAMAAFASAAASTTDAASTSASASSSSSSSPASTSASFAAHFPSPSAKQKRQFASRQQPVMCDFGCDTVVVLSDEPGATPLNVAIFLHDHAPVCAKCMNTWMIQQLNERLTTLRASTKCNAPPQEAEPSPSSPDVEMPRRANRRNSRAPAAAARAAANESRIVNPGVNGKYIGISSSNYSGPRRSVSAIDNPTSHAAPTARPVSAVKSPCVMAKCQQELCESDLAAPGLSNLVAELHHQLMLRSLPGVTCPASAGGCGRQAFERVPQASENDACMPEVAAVNGGHRPSASRQVQCPYSDCALVYCETCEMPWSTHSSDEGFRCTTLEVLTPAEARVQLTRAASQYFESGIRACPACFTFIERVSGCDHMTHSNCTSTTTARRGREFCFRCNGVYASSDAFSTMKTPDGSPLDPMLRCQGSSCLSRSMSLHLVFLEAALVQGNPSWRLALGSSTLNPSKLYNDAATLKKSDVGHVEVEPWSKVLKRAGWQLCWGLGFSIVRMTKLNTLVDFYLRGKDLRPRLPQFSTHREEELRCDCVMAWMRIVSYWLVPSPLVLAACGAGSALGWTGFLGSWSGWATLLAVHGLSRMVGFNIVACAAILAPAYWDQLQRLIVDQMPFHL</sequence>
<protein>
    <recommendedName>
        <fullName evidence="6">RING-type domain-containing protein</fullName>
    </recommendedName>
</protein>
<dbReference type="EMBL" id="KE346368">
    <property type="protein sequence ID" value="KJE94997.1"/>
    <property type="molecule type" value="Genomic_DNA"/>
</dbReference>
<reference evidence="5" key="1">
    <citation type="submission" date="2011-02" db="EMBL/GenBank/DDBJ databases">
        <title>The Genome Sequence of Capsaspora owczarzaki ATCC 30864.</title>
        <authorList>
            <person name="Russ C."/>
            <person name="Cuomo C."/>
            <person name="Burger G."/>
            <person name="Gray M.W."/>
            <person name="Holland P.W.H."/>
            <person name="King N."/>
            <person name="Lang F.B.F."/>
            <person name="Roger A.J."/>
            <person name="Ruiz-Trillo I."/>
            <person name="Young S.K."/>
            <person name="Zeng Q."/>
            <person name="Gargeya S."/>
            <person name="Alvarado L."/>
            <person name="Berlin A."/>
            <person name="Chapman S.B."/>
            <person name="Chen Z."/>
            <person name="Freedman E."/>
            <person name="Gellesch M."/>
            <person name="Goldberg J."/>
            <person name="Griggs A."/>
            <person name="Gujja S."/>
            <person name="Heilman E."/>
            <person name="Heiman D."/>
            <person name="Howarth C."/>
            <person name="Mehta T."/>
            <person name="Neiman D."/>
            <person name="Pearson M."/>
            <person name="Roberts A."/>
            <person name="Saif S."/>
            <person name="Shea T."/>
            <person name="Shenoy N."/>
            <person name="Sisk P."/>
            <person name="Stolte C."/>
            <person name="Sykes S."/>
            <person name="White J."/>
            <person name="Yandava C."/>
            <person name="Haas B."/>
            <person name="Nusbaum C."/>
            <person name="Birren B."/>
        </authorList>
    </citation>
    <scope>NUCLEOTIDE SEQUENCE</scope>
    <source>
        <strain evidence="5">ATCC 30864</strain>
    </source>
</reference>
<feature type="transmembrane region" description="Helical" evidence="2">
    <location>
        <begin position="365"/>
        <end position="382"/>
    </location>
</feature>
<dbReference type="SUPFAM" id="SSF57850">
    <property type="entry name" value="RING/U-box"/>
    <property type="match status" value="1"/>
</dbReference>
<feature type="compositionally biased region" description="Low complexity" evidence="1">
    <location>
        <begin position="596"/>
        <end position="608"/>
    </location>
</feature>
<feature type="chain" id="PRO_5002253892" description="RING-type domain-containing protein" evidence="3">
    <location>
        <begin position="22"/>
        <end position="1095"/>
    </location>
</feature>
<feature type="region of interest" description="Disordered" evidence="1">
    <location>
        <begin position="494"/>
        <end position="516"/>
    </location>
</feature>
<feature type="signal peptide" evidence="3">
    <location>
        <begin position="1"/>
        <end position="21"/>
    </location>
</feature>
<dbReference type="Gene3D" id="1.20.120.1750">
    <property type="match status" value="1"/>
</dbReference>
<dbReference type="eggNOG" id="KOG1815">
    <property type="taxonomic scope" value="Eukaryota"/>
</dbReference>
<name>A0A0D2VUE0_CAPO3</name>
<dbReference type="AlphaFoldDB" id="A0A0D2VUE0"/>
<keyword evidence="2" id="KW-1133">Transmembrane helix</keyword>
<feature type="compositionally biased region" description="Polar residues" evidence="1">
    <location>
        <begin position="93"/>
        <end position="107"/>
    </location>
</feature>
<keyword evidence="2" id="KW-0812">Transmembrane</keyword>
<evidence type="ECO:0008006" key="6">
    <source>
        <dbReference type="Google" id="ProtNLM"/>
    </source>
</evidence>
<feature type="region of interest" description="Disordered" evidence="1">
    <location>
        <begin position="93"/>
        <end position="113"/>
    </location>
</feature>
<feature type="transmembrane region" description="Helical" evidence="2">
    <location>
        <begin position="1022"/>
        <end position="1044"/>
    </location>
</feature>
<gene>
    <name evidence="4" type="ORF">CAOG_005527</name>
</gene>
<dbReference type="STRING" id="595528.A0A0D2VUE0"/>
<feature type="compositionally biased region" description="Low complexity" evidence="1">
    <location>
        <begin position="622"/>
        <end position="631"/>
    </location>
</feature>
<evidence type="ECO:0000313" key="5">
    <source>
        <dbReference type="Proteomes" id="UP000008743"/>
    </source>
</evidence>
<accession>A0A0D2VUE0</accession>
<evidence type="ECO:0000256" key="3">
    <source>
        <dbReference type="SAM" id="SignalP"/>
    </source>
</evidence>
<dbReference type="Proteomes" id="UP000008743">
    <property type="component" value="Unassembled WGS sequence"/>
</dbReference>
<dbReference type="InParanoid" id="A0A0D2VUE0"/>
<keyword evidence="3" id="KW-0732">Signal</keyword>
<feature type="region of interest" description="Disordered" evidence="1">
    <location>
        <begin position="594"/>
        <end position="631"/>
    </location>
</feature>
<organism evidence="4 5">
    <name type="scientific">Capsaspora owczarzaki (strain ATCC 30864)</name>
    <dbReference type="NCBI Taxonomy" id="595528"/>
    <lineage>
        <taxon>Eukaryota</taxon>
        <taxon>Filasterea</taxon>
        <taxon>Capsaspora</taxon>
    </lineage>
</organism>
<proteinExistence type="predicted"/>
<evidence type="ECO:0000313" key="4">
    <source>
        <dbReference type="EMBL" id="KJE94997.1"/>
    </source>
</evidence>
<dbReference type="OrthoDB" id="10009520at2759"/>
<keyword evidence="2" id="KW-0472">Membrane</keyword>
<keyword evidence="5" id="KW-1185">Reference proteome</keyword>
<evidence type="ECO:0000256" key="1">
    <source>
        <dbReference type="SAM" id="MobiDB-lite"/>
    </source>
</evidence>